<dbReference type="EMBL" id="CP132938">
    <property type="protein sequence ID" value="XCB22017.1"/>
    <property type="molecule type" value="Genomic_DNA"/>
</dbReference>
<evidence type="ECO:0008006" key="5">
    <source>
        <dbReference type="Google" id="ProtNLM"/>
    </source>
</evidence>
<sequence>MENDFNQGVSAFPSDHCDDYFIELCALSTTDTLTVEEWKQLELHLSICANCREIKAQYDGLIATIVPALAADQTKADDGHASDSWPVEQAEASLMARIDRENISPEKDLPSTTATLRQRRIRWPYAWAAVFLAASIWAAYQFDTHRGRGSLEIVTLPTSSTHDAQHDLPRSVPLPSGQENNEQQQAAKITELRHQLQTSLSDVVRLEGQKSSLEDELARRNTDLGRNSQDRIELERQLALAQSTAQSLQDKLSLSTSRSSQETTQSQTLQAQVEELSASLRKKDQDLAQNEDLLQHDRDIRNLIGARDLYIAEIYDVAKTGKTQKPFGRVFYTRGKSLVFYAYDLDQQPGVKLASTFQAWGRKGIDQQHDINLGIFYQDDQNKKRWVLKSDDNATLSQLDAVFVTVEPHGESSKPSGEPLLFTYLRLTPNHP</sequence>
<accession>A0AAU7YZC7</accession>
<feature type="region of interest" description="Disordered" evidence="2">
    <location>
        <begin position="159"/>
        <end position="184"/>
    </location>
</feature>
<dbReference type="KEGG" id="tgi:RBB81_20930"/>
<feature type="transmembrane region" description="Helical" evidence="3">
    <location>
        <begin position="123"/>
        <end position="140"/>
    </location>
</feature>
<name>A0AAU7YZC7_9BACT</name>
<keyword evidence="3" id="KW-0812">Transmembrane</keyword>
<keyword evidence="3" id="KW-0472">Membrane</keyword>
<gene>
    <name evidence="4" type="ORF">RBB81_20930</name>
</gene>
<dbReference type="RefSeq" id="WP_353072012.1">
    <property type="nucleotide sequence ID" value="NZ_CP132938.1"/>
</dbReference>
<reference evidence="4" key="1">
    <citation type="submission" date="2023-08" db="EMBL/GenBank/DDBJ databases">
        <authorList>
            <person name="Messyasz A."/>
            <person name="Mannisto M.K."/>
            <person name="Kerkhof L.J."/>
            <person name="Haggblom M."/>
        </authorList>
    </citation>
    <scope>NUCLEOTIDE SEQUENCE</scope>
    <source>
        <strain evidence="4">M8UP39</strain>
    </source>
</reference>
<evidence type="ECO:0000256" key="1">
    <source>
        <dbReference type="SAM" id="Coils"/>
    </source>
</evidence>
<feature type="coiled-coil region" evidence="1">
    <location>
        <begin position="231"/>
        <end position="286"/>
    </location>
</feature>
<keyword evidence="3" id="KW-1133">Transmembrane helix</keyword>
<dbReference type="AlphaFoldDB" id="A0AAU7YZC7"/>
<evidence type="ECO:0000256" key="2">
    <source>
        <dbReference type="SAM" id="MobiDB-lite"/>
    </source>
</evidence>
<protein>
    <recommendedName>
        <fullName evidence="5">Zinc-finger domain-containing protein</fullName>
    </recommendedName>
</protein>
<proteinExistence type="predicted"/>
<evidence type="ECO:0000256" key="3">
    <source>
        <dbReference type="SAM" id="Phobius"/>
    </source>
</evidence>
<organism evidence="4">
    <name type="scientific">Tunturiibacter gelidiferens</name>
    <dbReference type="NCBI Taxonomy" id="3069689"/>
    <lineage>
        <taxon>Bacteria</taxon>
        <taxon>Pseudomonadati</taxon>
        <taxon>Acidobacteriota</taxon>
        <taxon>Terriglobia</taxon>
        <taxon>Terriglobales</taxon>
        <taxon>Acidobacteriaceae</taxon>
        <taxon>Tunturiibacter</taxon>
    </lineage>
</organism>
<evidence type="ECO:0000313" key="4">
    <source>
        <dbReference type="EMBL" id="XCB22017.1"/>
    </source>
</evidence>
<keyword evidence="1" id="KW-0175">Coiled coil</keyword>
<reference evidence="4" key="2">
    <citation type="journal article" date="2024" name="Environ. Microbiol.">
        <title>Genome analysis and description of Tunturibacter gen. nov. expands the diversity of Terriglobia in tundra soils.</title>
        <authorList>
            <person name="Messyasz A."/>
            <person name="Mannisto M.K."/>
            <person name="Kerkhof L.J."/>
            <person name="Haggblom M.M."/>
        </authorList>
    </citation>
    <scope>NUCLEOTIDE SEQUENCE</scope>
    <source>
        <strain evidence="4">M8UP39</strain>
    </source>
</reference>